<feature type="compositionally biased region" description="Low complexity" evidence="2">
    <location>
        <begin position="832"/>
        <end position="842"/>
    </location>
</feature>
<accession>A0A0F1A4V3</accession>
<dbReference type="Proteomes" id="UP000033352">
    <property type="component" value="Unassembled WGS sequence"/>
</dbReference>
<sequence length="852" mass="90212">MAGKNLGTLTIDLIAKTGGFIAGLNQAERASSKWSKQVQDDAAAAGTSLAGIGAAAVTAGLAVGAAGFQLLKSTSKQITETDRWAKSLRISTQELLAWQFAAEKAGVSGDQMADIFKDIGDKIGDAVLNKSGEAVDALNALGLSAEKLSKVSPDKQLLAIGESLGKIGTNAEKTTILESLGNDLSKLLPLFDNNNEKLKQFLELAKDYGVAPDPASIDDLVKVNQLFEDMEAQVAGLKMEIAAGLAKVDLTPLQNSLDKLHDVLTDPVVLQGISDLVSEVAQLAGWLVKAAAGAGQLAASTGNRFAALSGKIDLNNIDQVNERIAYLQKNLEGRKSIYSQDKSMFAWFTGGDDSVKALNDELNTLIQTRDKLSKPVVGALPLGAATVGADKPFALPPGSTNGKVTPDAGAKKLETAFKALETSYQRQIALIDITGKKNQEVTEVEKLRFDLTTGKLSGINSAQQERLQQLATEVDRLNALKKANEENLKLAEFAANLRKQNQNDKSANDAEFVGAGMGEKTRQHMQELLDIQSGFLEKQADLQKQYQSGDITKSLYDQETQALQDALNERLEIQEDYYQKSDDKMGDWQSGIFDSLNDYAEKSSDYYQIAADGMTSILDSATSSIADNLQDLITGAEDLGDFFSNIFADLGQVVIKTLTEMAAQWLVYQGVQLLVGKTAQASAAGTLIGNAQATSFQAQLAAYASTAAIPIVGPALAPGSMAAAAAITAPLVAGVSVSALSGMAHDGIDSVPETGTWLLQQGERVTTAKTSAKLDATLDRVNKQTSNGGGGTYAPQIYVNGDPDARTIEMLKQAVRDGAQLGYKMVNDDLASGKGKTSKSLSGGWGVRRKAG</sequence>
<evidence type="ECO:0000256" key="2">
    <source>
        <dbReference type="SAM" id="MobiDB-lite"/>
    </source>
</evidence>
<evidence type="ECO:0000313" key="4">
    <source>
        <dbReference type="EMBL" id="KJN16798.1"/>
    </source>
</evidence>
<comment type="caution">
    <text evidence="4">The sequence shown here is derived from an EMBL/GenBank/DDBJ whole genome shotgun (WGS) entry which is preliminary data.</text>
</comment>
<evidence type="ECO:0000313" key="5">
    <source>
        <dbReference type="Proteomes" id="UP000033352"/>
    </source>
</evidence>
<dbReference type="RefSeq" id="WP_045286798.1">
    <property type="nucleotide sequence ID" value="NZ_JZYX01000074.1"/>
</dbReference>
<feature type="domain" description="Bacteriophage tail tape measure C-terminal" evidence="3">
    <location>
        <begin position="586"/>
        <end position="659"/>
    </location>
</feature>
<evidence type="ECO:0000259" key="3">
    <source>
        <dbReference type="Pfam" id="PF09718"/>
    </source>
</evidence>
<name>A0A0F1A4V3_9ENTR</name>
<gene>
    <name evidence="4" type="ORF">SS37_23605</name>
</gene>
<proteinExistence type="predicted"/>
<evidence type="ECO:0000256" key="1">
    <source>
        <dbReference type="SAM" id="Coils"/>
    </source>
</evidence>
<dbReference type="AlphaFoldDB" id="A0A0F1A4V3"/>
<protein>
    <recommendedName>
        <fullName evidence="3">Bacteriophage tail tape measure C-terminal domain-containing protein</fullName>
    </recommendedName>
</protein>
<dbReference type="InterPro" id="IPR006431">
    <property type="entry name" value="Phage_tape_meas_C"/>
</dbReference>
<dbReference type="PATRIC" id="fig|1619248.3.peg.4713"/>
<feature type="region of interest" description="Disordered" evidence="2">
    <location>
        <begin position="831"/>
        <end position="852"/>
    </location>
</feature>
<feature type="coiled-coil region" evidence="1">
    <location>
        <begin position="460"/>
        <end position="503"/>
    </location>
</feature>
<organism evidence="4 5">
    <name type="scientific">Enterobacter sichuanensis</name>
    <dbReference type="NCBI Taxonomy" id="2071710"/>
    <lineage>
        <taxon>Bacteria</taxon>
        <taxon>Pseudomonadati</taxon>
        <taxon>Pseudomonadota</taxon>
        <taxon>Gammaproteobacteria</taxon>
        <taxon>Enterobacterales</taxon>
        <taxon>Enterobacteriaceae</taxon>
        <taxon>Enterobacter</taxon>
        <taxon>Enterobacter cloacae complex</taxon>
    </lineage>
</organism>
<keyword evidence="1" id="KW-0175">Coiled coil</keyword>
<dbReference type="EMBL" id="JZYX01000074">
    <property type="protein sequence ID" value="KJN16798.1"/>
    <property type="molecule type" value="Genomic_DNA"/>
</dbReference>
<reference evidence="4 5" key="1">
    <citation type="submission" date="2015-03" db="EMBL/GenBank/DDBJ databases">
        <authorList>
            <person name="McCorrison J."/>
            <person name="Sanka R."/>
            <person name="Adams M."/>
            <person name="Brinkac L."/>
            <person name="Nierman W."/>
            <person name="Sutton G."/>
            <person name="Nelson K."/>
            <person name="Kiedrowski L."/>
            <person name="Guerrero D."/>
            <person name="Bonomo R."/>
        </authorList>
    </citation>
    <scope>NUCLEOTIDE SEQUENCE [LARGE SCALE GENOMIC DNA]</scope>
    <source>
        <strain evidence="4 5">35699</strain>
    </source>
</reference>
<dbReference type="Pfam" id="PF09718">
    <property type="entry name" value="Tape_meas_lam_C"/>
    <property type="match status" value="1"/>
</dbReference>
<dbReference type="OrthoDB" id="79849at2"/>
<dbReference type="NCBIfam" id="TIGR01541">
    <property type="entry name" value="tape_meas_lam_C"/>
    <property type="match status" value="1"/>
</dbReference>